<evidence type="ECO:0000256" key="1">
    <source>
        <dbReference type="SAM" id="MobiDB-lite"/>
    </source>
</evidence>
<organism evidence="3 4">
    <name type="scientific">Triparma strigata</name>
    <dbReference type="NCBI Taxonomy" id="1606541"/>
    <lineage>
        <taxon>Eukaryota</taxon>
        <taxon>Sar</taxon>
        <taxon>Stramenopiles</taxon>
        <taxon>Ochrophyta</taxon>
        <taxon>Bolidophyceae</taxon>
        <taxon>Parmales</taxon>
        <taxon>Triparmaceae</taxon>
        <taxon>Triparma</taxon>
    </lineage>
</organism>
<feature type="domain" description="WW" evidence="2">
    <location>
        <begin position="321"/>
        <end position="355"/>
    </location>
</feature>
<feature type="compositionally biased region" description="Acidic residues" evidence="1">
    <location>
        <begin position="256"/>
        <end position="289"/>
    </location>
</feature>
<feature type="domain" description="WW" evidence="2">
    <location>
        <begin position="282"/>
        <end position="316"/>
    </location>
</feature>
<accession>A0A9W7EQA0</accession>
<keyword evidence="4" id="KW-1185">Reference proteome</keyword>
<comment type="caution">
    <text evidence="3">The sequence shown here is derived from an EMBL/GenBank/DDBJ whole genome shotgun (WGS) entry which is preliminary data.</text>
</comment>
<name>A0A9W7EQA0_9STRA</name>
<feature type="domain" description="WW" evidence="2">
    <location>
        <begin position="374"/>
        <end position="408"/>
    </location>
</feature>
<dbReference type="Proteomes" id="UP001165085">
    <property type="component" value="Unassembled WGS sequence"/>
</dbReference>
<dbReference type="OrthoDB" id="207369at2759"/>
<feature type="compositionally biased region" description="Basic and acidic residues" evidence="1">
    <location>
        <begin position="160"/>
        <end position="169"/>
    </location>
</feature>
<dbReference type="InterPro" id="IPR036020">
    <property type="entry name" value="WW_dom_sf"/>
</dbReference>
<dbReference type="Gene3D" id="2.20.70.10">
    <property type="match status" value="3"/>
</dbReference>
<feature type="compositionally biased region" description="Low complexity" evidence="1">
    <location>
        <begin position="88"/>
        <end position="113"/>
    </location>
</feature>
<feature type="compositionally biased region" description="Polar residues" evidence="1">
    <location>
        <begin position="201"/>
        <end position="212"/>
    </location>
</feature>
<dbReference type="AlphaFoldDB" id="A0A9W7EQA0"/>
<dbReference type="SUPFAM" id="SSF51045">
    <property type="entry name" value="WW domain"/>
    <property type="match status" value="3"/>
</dbReference>
<evidence type="ECO:0000313" key="3">
    <source>
        <dbReference type="EMBL" id="GMH85723.1"/>
    </source>
</evidence>
<feature type="compositionally biased region" description="Pro residues" evidence="1">
    <location>
        <begin position="114"/>
        <end position="138"/>
    </location>
</feature>
<feature type="compositionally biased region" description="Basic and acidic residues" evidence="1">
    <location>
        <begin position="226"/>
        <end position="235"/>
    </location>
</feature>
<gene>
    <name evidence="3" type="ORF">TrST_g4795</name>
</gene>
<proteinExistence type="predicted"/>
<sequence length="413" mass="45013">MDKLRAQILTLGATPEIVNLINTTKTAILKIVASKPPAATPTAPKPAEVPRPLAPAPLTKTKSTGGPPSLPPSPAQRRNSMEKRPVIKKGPPAVPAAALAKARQAAMGKGMAPRGPPRGPPAPPRNPRGPPPPGPPGAPAASAPSPSKSPAKETEEEEPRELTEEERKNNLKKRFSGNGGVQLFNPGLGALGMGNLKKTTRPSSVPKTSDPNAGTFVKPSLKKVQRPSEKVKSFDENAGIFQKPELNKVSSKPIEEATEDEGGDEEIPEEEAEEEVVEEATEDEEVEWEERWDEANSLPYYFNEKTQEASWDVPAKFKPMPALDFEWVEKMDETHKVPYYQNVKTGEAVWEAPEKFKAMVLEEGGAEGVGEVKEEEEFEWVEIMDETHGVPYYQNSTTGEAVWEAPEKFKPIS</sequence>
<feature type="compositionally biased region" description="Pro residues" evidence="1">
    <location>
        <begin position="43"/>
        <end position="55"/>
    </location>
</feature>
<protein>
    <recommendedName>
        <fullName evidence="2">WW domain-containing protein</fullName>
    </recommendedName>
</protein>
<feature type="compositionally biased region" description="Low complexity" evidence="1">
    <location>
        <begin position="139"/>
        <end position="149"/>
    </location>
</feature>
<evidence type="ECO:0000259" key="2">
    <source>
        <dbReference type="PROSITE" id="PS50020"/>
    </source>
</evidence>
<dbReference type="PROSITE" id="PS50020">
    <property type="entry name" value="WW_DOMAIN_2"/>
    <property type="match status" value="3"/>
</dbReference>
<evidence type="ECO:0000313" key="4">
    <source>
        <dbReference type="Proteomes" id="UP001165085"/>
    </source>
</evidence>
<feature type="region of interest" description="Disordered" evidence="1">
    <location>
        <begin position="36"/>
        <end position="289"/>
    </location>
</feature>
<dbReference type="SMART" id="SM00456">
    <property type="entry name" value="WW"/>
    <property type="match status" value="3"/>
</dbReference>
<reference evidence="4" key="1">
    <citation type="journal article" date="2023" name="Commun. Biol.">
        <title>Genome analysis of Parmales, the sister group of diatoms, reveals the evolutionary specialization of diatoms from phago-mixotrophs to photoautotrophs.</title>
        <authorList>
            <person name="Ban H."/>
            <person name="Sato S."/>
            <person name="Yoshikawa S."/>
            <person name="Yamada K."/>
            <person name="Nakamura Y."/>
            <person name="Ichinomiya M."/>
            <person name="Sato N."/>
            <person name="Blanc-Mathieu R."/>
            <person name="Endo H."/>
            <person name="Kuwata A."/>
            <person name="Ogata H."/>
        </authorList>
    </citation>
    <scope>NUCLEOTIDE SEQUENCE [LARGE SCALE GENOMIC DNA]</scope>
    <source>
        <strain evidence="4">NIES 3701</strain>
    </source>
</reference>
<dbReference type="Pfam" id="PF00397">
    <property type="entry name" value="WW"/>
    <property type="match status" value="1"/>
</dbReference>
<dbReference type="EMBL" id="BRXY01000307">
    <property type="protein sequence ID" value="GMH85723.1"/>
    <property type="molecule type" value="Genomic_DNA"/>
</dbReference>
<dbReference type="InterPro" id="IPR001202">
    <property type="entry name" value="WW_dom"/>
</dbReference>